<organism evidence="1 2">
    <name type="scientific">Bradyrhizobium zhanjiangense</name>
    <dbReference type="NCBI Taxonomy" id="1325107"/>
    <lineage>
        <taxon>Bacteria</taxon>
        <taxon>Pseudomonadati</taxon>
        <taxon>Pseudomonadota</taxon>
        <taxon>Alphaproteobacteria</taxon>
        <taxon>Hyphomicrobiales</taxon>
        <taxon>Nitrobacteraceae</taxon>
        <taxon>Bradyrhizobium</taxon>
    </lineage>
</organism>
<protein>
    <submittedName>
        <fullName evidence="1">Uncharacterized protein</fullName>
    </submittedName>
</protein>
<accession>A0A4Q0Q435</accession>
<proteinExistence type="predicted"/>
<dbReference type="AlphaFoldDB" id="A0A4Q0Q435"/>
<gene>
    <name evidence="1" type="ORF">EAS61_41220</name>
</gene>
<comment type="caution">
    <text evidence="1">The sequence shown here is derived from an EMBL/GenBank/DDBJ whole genome shotgun (WGS) entry which is preliminary data.</text>
</comment>
<dbReference type="EMBL" id="RKMK01000100">
    <property type="protein sequence ID" value="RXG83709.1"/>
    <property type="molecule type" value="Genomic_DNA"/>
</dbReference>
<reference evidence="1 2" key="1">
    <citation type="submission" date="2018-11" db="EMBL/GenBank/DDBJ databases">
        <title>Bradyrhizobium sp. nov., isolated from effective nodules of peanut in China.</title>
        <authorList>
            <person name="Li Y."/>
        </authorList>
    </citation>
    <scope>NUCLEOTIDE SEQUENCE [LARGE SCALE GENOMIC DNA]</scope>
    <source>
        <strain evidence="1 2">CCBAU 51770</strain>
    </source>
</reference>
<evidence type="ECO:0000313" key="2">
    <source>
        <dbReference type="Proteomes" id="UP000290174"/>
    </source>
</evidence>
<evidence type="ECO:0000313" key="1">
    <source>
        <dbReference type="EMBL" id="RXG83709.1"/>
    </source>
</evidence>
<dbReference type="Proteomes" id="UP000290174">
    <property type="component" value="Unassembled WGS sequence"/>
</dbReference>
<name>A0A4Q0Q435_9BRAD</name>
<sequence length="77" mass="8581">MDERTRLPTILPTIVVGRSMTSDPPTDGDPKVTFELEAETGQIFEVAFSLRGLLSTVVMAHCWPPLKEELAQLEIRV</sequence>